<dbReference type="Proteomes" id="UP000245080">
    <property type="component" value="Unassembled WGS sequence"/>
</dbReference>
<feature type="signal peptide" evidence="2">
    <location>
        <begin position="1"/>
        <end position="26"/>
    </location>
</feature>
<evidence type="ECO:0000313" key="3">
    <source>
        <dbReference type="EMBL" id="PWF99447.1"/>
    </source>
</evidence>
<feature type="compositionally biased region" description="Low complexity" evidence="1">
    <location>
        <begin position="262"/>
        <end position="275"/>
    </location>
</feature>
<evidence type="ECO:0000256" key="2">
    <source>
        <dbReference type="SAM" id="SignalP"/>
    </source>
</evidence>
<gene>
    <name evidence="3" type="ORF">DCM90_08325</name>
</gene>
<dbReference type="RefSeq" id="WP_109250905.1">
    <property type="nucleotide sequence ID" value="NZ_QCXQ01000006.1"/>
</dbReference>
<reference evidence="3 4" key="1">
    <citation type="journal article" date="2018" name="Int. J. Syst. Evol. Microbiol.">
        <title>Lactobacillus bambusae sp. nov., isolated from a traditional fermented Ma-bamboo shoots of Taiwan.</title>
        <authorList>
            <person name="Wang L.-T."/>
        </authorList>
    </citation>
    <scope>NUCLEOTIDE SEQUENCE [LARGE SCALE GENOMIC DNA]</scope>
    <source>
        <strain evidence="3 4">BS-W1</strain>
    </source>
</reference>
<proteinExistence type="predicted"/>
<sequence length="352" mass="38618">MIKTKAYVLIAASCLMGVTGLMPSNASVPIVHAATTTPDKQTVTFKVRYMISIMDRQYQLKEETVTGTAGENYTFIRPQILDAESFSLAKGQPASVPVTPDLAGQTVTVNYFSYSHLVIGKIVLFDRTSGENVATWTHSLGMGDHVNVQELVPKGYHLVDPSQGDYWCLNRESQLIDVERDSPAPNGTQPLQPGPINPPAEQPEKPVSPESPLDPKQPELPQSPLQPESPKHPDQSTPIDHPEHSTSDTKTPSHRPDDQHSQGQTGEGQQTEVTGPALGSKLKSENKQSDPKKKRQSETSTLKTGTKVVGEKIERSNDKLPQTGEQTWFSRGLAVVGLGLLGLYWHRLKQRH</sequence>
<feature type="compositionally biased region" description="Low complexity" evidence="1">
    <location>
        <begin position="219"/>
        <end position="228"/>
    </location>
</feature>
<keyword evidence="4" id="KW-1185">Reference proteome</keyword>
<feature type="compositionally biased region" description="Basic and acidic residues" evidence="1">
    <location>
        <begin position="282"/>
        <end position="291"/>
    </location>
</feature>
<evidence type="ECO:0000313" key="4">
    <source>
        <dbReference type="Proteomes" id="UP000245080"/>
    </source>
</evidence>
<feature type="chain" id="PRO_5038808580" description="Gram-positive cocci surface proteins LPxTG domain-containing protein" evidence="2">
    <location>
        <begin position="27"/>
        <end position="352"/>
    </location>
</feature>
<accession>A0A2V1MY54</accession>
<name>A0A2V1MY54_9LACO</name>
<dbReference type="EMBL" id="QCXQ01000006">
    <property type="protein sequence ID" value="PWF99447.1"/>
    <property type="molecule type" value="Genomic_DNA"/>
</dbReference>
<dbReference type="AlphaFoldDB" id="A0A2V1MY54"/>
<feature type="region of interest" description="Disordered" evidence="1">
    <location>
        <begin position="180"/>
        <end position="323"/>
    </location>
</feature>
<organism evidence="3 4">
    <name type="scientific">Levilactobacillus bambusae</name>
    <dbReference type="NCBI Taxonomy" id="2024736"/>
    <lineage>
        <taxon>Bacteria</taxon>
        <taxon>Bacillati</taxon>
        <taxon>Bacillota</taxon>
        <taxon>Bacilli</taxon>
        <taxon>Lactobacillales</taxon>
        <taxon>Lactobacillaceae</taxon>
        <taxon>Levilactobacillus</taxon>
    </lineage>
</organism>
<feature type="compositionally biased region" description="Pro residues" evidence="1">
    <location>
        <begin position="192"/>
        <end position="201"/>
    </location>
</feature>
<feature type="compositionally biased region" description="Basic and acidic residues" evidence="1">
    <location>
        <begin position="229"/>
        <end position="247"/>
    </location>
</feature>
<evidence type="ECO:0000256" key="1">
    <source>
        <dbReference type="SAM" id="MobiDB-lite"/>
    </source>
</evidence>
<feature type="compositionally biased region" description="Basic and acidic residues" evidence="1">
    <location>
        <begin position="309"/>
        <end position="318"/>
    </location>
</feature>
<comment type="caution">
    <text evidence="3">The sequence shown here is derived from an EMBL/GenBank/DDBJ whole genome shotgun (WGS) entry which is preliminary data.</text>
</comment>
<protein>
    <recommendedName>
        <fullName evidence="5">Gram-positive cocci surface proteins LPxTG domain-containing protein</fullName>
    </recommendedName>
</protein>
<evidence type="ECO:0008006" key="5">
    <source>
        <dbReference type="Google" id="ProtNLM"/>
    </source>
</evidence>
<keyword evidence="2" id="KW-0732">Signal</keyword>